<dbReference type="Proteomes" id="UP000775872">
    <property type="component" value="Unassembled WGS sequence"/>
</dbReference>
<feature type="transmembrane region" description="Helical" evidence="15">
    <location>
        <begin position="161"/>
        <end position="179"/>
    </location>
</feature>
<organism evidence="17 18">
    <name type="scientific">Clonostachys solani</name>
    <dbReference type="NCBI Taxonomy" id="160281"/>
    <lineage>
        <taxon>Eukaryota</taxon>
        <taxon>Fungi</taxon>
        <taxon>Dikarya</taxon>
        <taxon>Ascomycota</taxon>
        <taxon>Pezizomycotina</taxon>
        <taxon>Sordariomycetes</taxon>
        <taxon>Hypocreomycetidae</taxon>
        <taxon>Hypocreales</taxon>
        <taxon>Bionectriaceae</taxon>
        <taxon>Clonostachys</taxon>
    </lineage>
</organism>
<feature type="compositionally biased region" description="Gly residues" evidence="14">
    <location>
        <begin position="197"/>
        <end position="224"/>
    </location>
</feature>
<evidence type="ECO:0000313" key="18">
    <source>
        <dbReference type="Proteomes" id="UP000775872"/>
    </source>
</evidence>
<keyword evidence="18" id="KW-1185">Reference proteome</keyword>
<evidence type="ECO:0000256" key="15">
    <source>
        <dbReference type="SAM" id="Phobius"/>
    </source>
</evidence>
<keyword evidence="10 15" id="KW-1133">Transmembrane helix</keyword>
<comment type="similarity">
    <text evidence="2">Belongs to the SARAF family.</text>
</comment>
<evidence type="ECO:0000256" key="12">
    <source>
        <dbReference type="ARBA" id="ARBA00023136"/>
    </source>
</evidence>
<keyword evidence="11" id="KW-0406">Ion transport</keyword>
<evidence type="ECO:0000256" key="6">
    <source>
        <dbReference type="ARBA" id="ARBA00022692"/>
    </source>
</evidence>
<feature type="region of interest" description="Disordered" evidence="14">
    <location>
        <begin position="184"/>
        <end position="324"/>
    </location>
</feature>
<feature type="chain" id="PRO_5040131160" description="Store-operated calcium entry-associated regulatory factor" evidence="16">
    <location>
        <begin position="21"/>
        <end position="324"/>
    </location>
</feature>
<name>A0A9N9Z5G9_9HYPO</name>
<evidence type="ECO:0000256" key="13">
    <source>
        <dbReference type="ARBA" id="ARBA00031116"/>
    </source>
</evidence>
<comment type="caution">
    <text evidence="17">The sequence shown here is derived from an EMBL/GenBank/DDBJ whole genome shotgun (WGS) entry which is preliminary data.</text>
</comment>
<evidence type="ECO:0000256" key="16">
    <source>
        <dbReference type="SAM" id="SignalP"/>
    </source>
</evidence>
<dbReference type="GO" id="GO:2001256">
    <property type="term" value="P:regulation of store-operated calcium entry"/>
    <property type="evidence" value="ECO:0007669"/>
    <property type="project" value="InterPro"/>
</dbReference>
<feature type="compositionally biased region" description="Low complexity" evidence="14">
    <location>
        <begin position="256"/>
        <end position="269"/>
    </location>
</feature>
<dbReference type="PANTHER" id="PTHR15929:SF0">
    <property type="entry name" value="STORE-OPERATED CALCIUM ENTRY-ASSOCIATED REGULATORY FACTOR"/>
    <property type="match status" value="1"/>
</dbReference>
<feature type="compositionally biased region" description="Low complexity" evidence="14">
    <location>
        <begin position="289"/>
        <end position="310"/>
    </location>
</feature>
<dbReference type="AlphaFoldDB" id="A0A9N9Z5G9"/>
<dbReference type="EMBL" id="CABFOC020000035">
    <property type="protein sequence ID" value="CAH0049291.1"/>
    <property type="molecule type" value="Genomic_DNA"/>
</dbReference>
<evidence type="ECO:0000256" key="9">
    <source>
        <dbReference type="ARBA" id="ARBA00022837"/>
    </source>
</evidence>
<keyword evidence="8" id="KW-0256">Endoplasmic reticulum</keyword>
<feature type="signal peptide" evidence="16">
    <location>
        <begin position="1"/>
        <end position="20"/>
    </location>
</feature>
<evidence type="ECO:0000256" key="11">
    <source>
        <dbReference type="ARBA" id="ARBA00023065"/>
    </source>
</evidence>
<protein>
    <recommendedName>
        <fullName evidence="3">Store-operated calcium entry-associated regulatory factor</fullName>
    </recommendedName>
    <alternativeName>
        <fullName evidence="13">Transmembrane protein 66</fullName>
    </alternativeName>
</protein>
<keyword evidence="9" id="KW-0106">Calcium</keyword>
<accession>A0A9N9Z5G9</accession>
<evidence type="ECO:0000256" key="10">
    <source>
        <dbReference type="ARBA" id="ARBA00022989"/>
    </source>
</evidence>
<dbReference type="Pfam" id="PF06682">
    <property type="entry name" value="SARAF"/>
    <property type="match status" value="1"/>
</dbReference>
<keyword evidence="4" id="KW-0813">Transport</keyword>
<reference evidence="17 18" key="2">
    <citation type="submission" date="2021-10" db="EMBL/GenBank/DDBJ databases">
        <authorList>
            <person name="Piombo E."/>
        </authorList>
    </citation>
    <scope>NUCLEOTIDE SEQUENCE [LARGE SCALE GENOMIC DNA]</scope>
</reference>
<evidence type="ECO:0000256" key="3">
    <source>
        <dbReference type="ARBA" id="ARBA00016584"/>
    </source>
</evidence>
<keyword evidence="6 15" id="KW-0812">Transmembrane</keyword>
<comment type="subcellular location">
    <subcellularLocation>
        <location evidence="1">Endoplasmic reticulum membrane</location>
        <topology evidence="1">Single-pass type I membrane protein</topology>
    </subcellularLocation>
</comment>
<gene>
    <name evidence="17" type="ORF">CSOL1703_00001247</name>
</gene>
<evidence type="ECO:0000256" key="14">
    <source>
        <dbReference type="SAM" id="MobiDB-lite"/>
    </source>
</evidence>
<dbReference type="GO" id="GO:0005789">
    <property type="term" value="C:endoplasmic reticulum membrane"/>
    <property type="evidence" value="ECO:0007669"/>
    <property type="project" value="UniProtKB-SubCell"/>
</dbReference>
<dbReference type="InterPro" id="IPR009567">
    <property type="entry name" value="SARAF"/>
</dbReference>
<sequence>MRPYFPALVTSLLLVGPAAAWGSSAKSKNAILLSNVQSLTLRGNGAKTTNRRVSAIPQLKCVSHPDLCRHASIDVMRCTNQGSSYGTEDIEWSCAASVPDEFQLGSTNVICEGYSNPDDPYILKGSCGVEYTVTLTGKGERRHPDLADTVRKQNEGSSNTVFWSIFFIIAVCIGLAALLRHSENTAPQQRRPRTRRGGGGSGWGGGGGGGGGGGPGGWNPGWGSGDNDAPPPYSEPKPIYNSAPSSSSSWRPGFWSGAAAGSAAGYAAGRRGGGSSSRGPTYSDHTTDSGWGRSHGESSSSQSGRSGPSGDTHESTGFGSTSRR</sequence>
<evidence type="ECO:0000256" key="1">
    <source>
        <dbReference type="ARBA" id="ARBA00004115"/>
    </source>
</evidence>
<proteinExistence type="inferred from homology"/>
<evidence type="ECO:0000313" key="17">
    <source>
        <dbReference type="EMBL" id="CAH0049291.1"/>
    </source>
</evidence>
<feature type="compositionally biased region" description="Polar residues" evidence="14">
    <location>
        <begin position="315"/>
        <end position="324"/>
    </location>
</feature>
<dbReference type="GO" id="GO:0006816">
    <property type="term" value="P:calcium ion transport"/>
    <property type="evidence" value="ECO:0007669"/>
    <property type="project" value="UniProtKB-KW"/>
</dbReference>
<evidence type="ECO:0000256" key="4">
    <source>
        <dbReference type="ARBA" id="ARBA00022448"/>
    </source>
</evidence>
<evidence type="ECO:0000256" key="7">
    <source>
        <dbReference type="ARBA" id="ARBA00022729"/>
    </source>
</evidence>
<keyword evidence="12 15" id="KW-0472">Membrane</keyword>
<keyword evidence="7 16" id="KW-0732">Signal</keyword>
<dbReference type="OrthoDB" id="20303at2759"/>
<keyword evidence="5" id="KW-0109">Calcium transport</keyword>
<dbReference type="PANTHER" id="PTHR15929">
    <property type="entry name" value="STORE-OPERATED CALCIUM ENTRY-ASSOCIATED REGULATORY FACTOR"/>
    <property type="match status" value="1"/>
</dbReference>
<evidence type="ECO:0000256" key="5">
    <source>
        <dbReference type="ARBA" id="ARBA00022568"/>
    </source>
</evidence>
<evidence type="ECO:0000256" key="8">
    <source>
        <dbReference type="ARBA" id="ARBA00022824"/>
    </source>
</evidence>
<reference evidence="18" key="1">
    <citation type="submission" date="2019-06" db="EMBL/GenBank/DDBJ databases">
        <authorList>
            <person name="Broberg M."/>
        </authorList>
    </citation>
    <scope>NUCLEOTIDE SEQUENCE [LARGE SCALE GENOMIC DNA]</scope>
</reference>
<evidence type="ECO:0000256" key="2">
    <source>
        <dbReference type="ARBA" id="ARBA00006833"/>
    </source>
</evidence>